<dbReference type="AlphaFoldDB" id="D3LUN8"/>
<dbReference type="Pfam" id="PF00692">
    <property type="entry name" value="dUTPase"/>
    <property type="match status" value="1"/>
</dbReference>
<dbReference type="InterPro" id="IPR008181">
    <property type="entry name" value="dUTPase"/>
</dbReference>
<dbReference type="RefSeq" id="WP_007391838.1">
    <property type="nucleotide sequence ID" value="NZ_ADGP01000019.1"/>
</dbReference>
<evidence type="ECO:0000313" key="7">
    <source>
        <dbReference type="EMBL" id="EFD94037.1"/>
    </source>
</evidence>
<dbReference type="Proteomes" id="UP000004018">
    <property type="component" value="Unassembled WGS sequence"/>
</dbReference>
<keyword evidence="4" id="KW-0546">Nucleotide metabolism</keyword>
<dbReference type="GO" id="GO:0004170">
    <property type="term" value="F:dUTP diphosphatase activity"/>
    <property type="evidence" value="ECO:0007669"/>
    <property type="project" value="UniProtKB-EC"/>
</dbReference>
<evidence type="ECO:0000256" key="3">
    <source>
        <dbReference type="ARBA" id="ARBA00022801"/>
    </source>
</evidence>
<evidence type="ECO:0000313" key="10">
    <source>
        <dbReference type="Proteomes" id="UP000004018"/>
    </source>
</evidence>
<dbReference type="NCBIfam" id="TIGR00576">
    <property type="entry name" value="dut"/>
    <property type="match status" value="1"/>
</dbReference>
<keyword evidence="10" id="KW-1185">Reference proteome</keyword>
<reference evidence="9" key="1">
    <citation type="submission" date="2009-12" db="EMBL/GenBank/DDBJ databases">
        <title>Sequence of Clostridiales genomosp. BVAB3 str. UPII9-5.</title>
        <authorList>
            <person name="Madupu R."/>
            <person name="Durkin A.S."/>
            <person name="Torralba M."/>
            <person name="Methe B."/>
            <person name="Sutton G.G."/>
            <person name="Strausberg R.L."/>
            <person name="Nelson K.E."/>
        </authorList>
    </citation>
    <scope>NUCLEOTIDE SEQUENCE [LARGE SCALE GENOMIC DNA]</scope>
    <source>
        <strain evidence="9">28L</strain>
    </source>
</reference>
<dbReference type="EC" id="3.6.1.23" evidence="2"/>
<evidence type="ECO:0000313" key="9">
    <source>
        <dbReference type="Proteomes" id="UP000003242"/>
    </source>
</evidence>
<dbReference type="EMBL" id="ADGP01000019">
    <property type="protein sequence ID" value="EFD94037.1"/>
    <property type="molecule type" value="Genomic_DNA"/>
</dbReference>
<evidence type="ECO:0000313" key="8">
    <source>
        <dbReference type="EMBL" id="EGL35149.1"/>
    </source>
</evidence>
<dbReference type="CDD" id="cd07557">
    <property type="entry name" value="trimeric_dUTPase"/>
    <property type="match status" value="1"/>
</dbReference>
<comment type="similarity">
    <text evidence="1">Belongs to the dUTPase family.</text>
</comment>
<dbReference type="GO" id="GO:0046081">
    <property type="term" value="P:dUTP catabolic process"/>
    <property type="evidence" value="ECO:0007669"/>
    <property type="project" value="InterPro"/>
</dbReference>
<dbReference type="Proteomes" id="UP000003242">
    <property type="component" value="Unassembled WGS sequence"/>
</dbReference>
<sequence>MSRGFEVVTAYQNQGIILPVRKTAGSAGYDLAAAATVTVQPKTITVVPTGLKAYMEQNEYLAIFIRSGLAFKYGLMLANGTGIIDSDYYNNSSNEGHIMIAYYNTQATPYTIEKGERVGQGLFMKYLTVDGDAATAIRSGGIGSTGKL</sequence>
<comment type="caution">
    <text evidence="7">The sequence shown here is derived from an EMBL/GenBank/DDBJ whole genome shotgun (WGS) entry which is preliminary data.</text>
</comment>
<dbReference type="OrthoDB" id="9809956at2"/>
<dbReference type="EMBL" id="AFIJ01000045">
    <property type="protein sequence ID" value="EGL35149.1"/>
    <property type="molecule type" value="Genomic_DNA"/>
</dbReference>
<name>D3LUN8_9FIRM</name>
<dbReference type="InterPro" id="IPR036157">
    <property type="entry name" value="dUTPase-like_sf"/>
</dbReference>
<dbReference type="STRING" id="699218.HMPREF0889_1584"/>
<dbReference type="Gene3D" id="2.70.40.10">
    <property type="match status" value="1"/>
</dbReference>
<evidence type="ECO:0000256" key="5">
    <source>
        <dbReference type="ARBA" id="ARBA00047686"/>
    </source>
</evidence>
<dbReference type="GO" id="GO:0006226">
    <property type="term" value="P:dUMP biosynthetic process"/>
    <property type="evidence" value="ECO:0007669"/>
    <property type="project" value="InterPro"/>
</dbReference>
<gene>
    <name evidence="7" type="primary">dut</name>
    <name evidence="7" type="ORF">HMPREF0889_1584</name>
    <name evidence="8" type="ORF">HMPREF1039_0585</name>
</gene>
<dbReference type="SUPFAM" id="SSF51283">
    <property type="entry name" value="dUTPase-like"/>
    <property type="match status" value="1"/>
</dbReference>
<dbReference type="eggNOG" id="COG0756">
    <property type="taxonomic scope" value="Bacteria"/>
</dbReference>
<keyword evidence="3 7" id="KW-0378">Hydrolase</keyword>
<comment type="catalytic activity">
    <reaction evidence="5">
        <text>dUTP + H2O = dUMP + diphosphate + H(+)</text>
        <dbReference type="Rhea" id="RHEA:10248"/>
        <dbReference type="ChEBI" id="CHEBI:15377"/>
        <dbReference type="ChEBI" id="CHEBI:15378"/>
        <dbReference type="ChEBI" id="CHEBI:33019"/>
        <dbReference type="ChEBI" id="CHEBI:61555"/>
        <dbReference type="ChEBI" id="CHEBI:246422"/>
        <dbReference type="EC" id="3.6.1.23"/>
    </reaction>
</comment>
<dbReference type="InterPro" id="IPR029054">
    <property type="entry name" value="dUTPase-like"/>
</dbReference>
<feature type="domain" description="dUTPase-like" evidence="6">
    <location>
        <begin position="17"/>
        <end position="146"/>
    </location>
</feature>
<organism evidence="7 9">
    <name type="scientific">Megasphaera lornae</name>
    <dbReference type="NCBI Taxonomy" id="1000568"/>
    <lineage>
        <taxon>Bacteria</taxon>
        <taxon>Bacillati</taxon>
        <taxon>Bacillota</taxon>
        <taxon>Negativicutes</taxon>
        <taxon>Veillonellales</taxon>
        <taxon>Veillonellaceae</taxon>
        <taxon>Megasphaera</taxon>
    </lineage>
</organism>
<dbReference type="PANTHER" id="PTHR11241:SF0">
    <property type="entry name" value="DEOXYURIDINE 5'-TRIPHOSPHATE NUCLEOTIDOHYDROLASE"/>
    <property type="match status" value="1"/>
</dbReference>
<dbReference type="PANTHER" id="PTHR11241">
    <property type="entry name" value="DEOXYURIDINE 5'-TRIPHOSPHATE NUCLEOTIDOHYDROLASE"/>
    <property type="match status" value="1"/>
</dbReference>
<dbReference type="InterPro" id="IPR033704">
    <property type="entry name" value="dUTPase_trimeric"/>
</dbReference>
<evidence type="ECO:0000256" key="2">
    <source>
        <dbReference type="ARBA" id="ARBA00012379"/>
    </source>
</evidence>
<accession>D3LUN8</accession>
<evidence type="ECO:0000256" key="4">
    <source>
        <dbReference type="ARBA" id="ARBA00023080"/>
    </source>
</evidence>
<reference evidence="8 10" key="3">
    <citation type="submission" date="2011-04" db="EMBL/GenBank/DDBJ databases">
        <authorList>
            <person name="Harkins D.M."/>
            <person name="Madupu R."/>
            <person name="Durkin A.S."/>
            <person name="Torralba M."/>
            <person name="Methe B."/>
            <person name="Sutton G.G."/>
            <person name="Nelson K.E."/>
        </authorList>
    </citation>
    <scope>NUCLEOTIDE SEQUENCE [LARGE SCALE GENOMIC DNA]</scope>
    <source>
        <strain evidence="8 10">UPII 199-6</strain>
    </source>
</reference>
<evidence type="ECO:0000259" key="6">
    <source>
        <dbReference type="Pfam" id="PF00692"/>
    </source>
</evidence>
<proteinExistence type="inferred from homology"/>
<reference evidence="7" key="2">
    <citation type="submission" date="2009-12" db="EMBL/GenBank/DDBJ databases">
        <authorList>
            <person name="Madupu R."/>
            <person name="Durkin A.S."/>
            <person name="Torralba M."/>
            <person name="Methe B."/>
            <person name="Sutton G.G."/>
            <person name="Strausberg R.L."/>
            <person name="Nelson K.E."/>
        </authorList>
    </citation>
    <scope>NUCLEOTIDE SEQUENCE</scope>
    <source>
        <strain evidence="7">28L</strain>
    </source>
</reference>
<dbReference type="GO" id="GO:0000287">
    <property type="term" value="F:magnesium ion binding"/>
    <property type="evidence" value="ECO:0007669"/>
    <property type="project" value="InterPro"/>
</dbReference>
<evidence type="ECO:0000256" key="1">
    <source>
        <dbReference type="ARBA" id="ARBA00006581"/>
    </source>
</evidence>
<protein>
    <recommendedName>
        <fullName evidence="2">dUTP diphosphatase</fullName>
        <ecNumber evidence="2">3.6.1.23</ecNumber>
    </recommendedName>
</protein>